<name>R0GNT3_9BRAS</name>
<dbReference type="PANTHER" id="PTHR47876">
    <property type="entry name" value="OS08G0260000 PROTEIN"/>
    <property type="match status" value="1"/>
</dbReference>
<dbReference type="AlphaFoldDB" id="R0GNT3"/>
<evidence type="ECO:0000313" key="2">
    <source>
        <dbReference type="Proteomes" id="UP000029121"/>
    </source>
</evidence>
<protein>
    <submittedName>
        <fullName evidence="1">Uncharacterized protein</fullName>
    </submittedName>
</protein>
<accession>R0GNT3</accession>
<keyword evidence="2" id="KW-1185">Reference proteome</keyword>
<reference evidence="2" key="1">
    <citation type="journal article" date="2013" name="Nat. Genet.">
        <title>The Capsella rubella genome and the genomic consequences of rapid mating system evolution.</title>
        <authorList>
            <person name="Slotte T."/>
            <person name="Hazzouri K.M."/>
            <person name="Agren J.A."/>
            <person name="Koenig D."/>
            <person name="Maumus F."/>
            <person name="Guo Y.L."/>
            <person name="Steige K."/>
            <person name="Platts A.E."/>
            <person name="Escobar J.S."/>
            <person name="Newman L.K."/>
            <person name="Wang W."/>
            <person name="Mandakova T."/>
            <person name="Vello E."/>
            <person name="Smith L.M."/>
            <person name="Henz S.R."/>
            <person name="Steffen J."/>
            <person name="Takuno S."/>
            <person name="Brandvain Y."/>
            <person name="Coop G."/>
            <person name="Andolfatto P."/>
            <person name="Hu T.T."/>
            <person name="Blanchette M."/>
            <person name="Clark R.M."/>
            <person name="Quesneville H."/>
            <person name="Nordborg M."/>
            <person name="Gaut B.S."/>
            <person name="Lysak M.A."/>
            <person name="Jenkins J."/>
            <person name="Grimwood J."/>
            <person name="Chapman J."/>
            <person name="Prochnik S."/>
            <person name="Shu S."/>
            <person name="Rokhsar D."/>
            <person name="Schmutz J."/>
            <person name="Weigel D."/>
            <person name="Wright S.I."/>
        </authorList>
    </citation>
    <scope>NUCLEOTIDE SEQUENCE [LARGE SCALE GENOMIC DNA]</scope>
    <source>
        <strain evidence="2">cv. Monte Gargano</strain>
    </source>
</reference>
<feature type="non-terminal residue" evidence="1">
    <location>
        <position position="103"/>
    </location>
</feature>
<dbReference type="STRING" id="81985.R0GNT3"/>
<dbReference type="eggNOG" id="ENOG502QVM2">
    <property type="taxonomic scope" value="Eukaryota"/>
</dbReference>
<dbReference type="GO" id="GO:0009507">
    <property type="term" value="C:chloroplast"/>
    <property type="evidence" value="ECO:0007669"/>
    <property type="project" value="TreeGrafter"/>
</dbReference>
<feature type="non-terminal residue" evidence="1">
    <location>
        <position position="1"/>
    </location>
</feature>
<sequence length="103" mass="11531">FRFRPVTASSHICAPSIDKSTFFVSETVSEDELWAAPCLRVRTFNELNILLLTISKIYLSEREFEALKERTSGKREGFRPVACINATLPLSQLSSSSEDLCSA</sequence>
<evidence type="ECO:0000313" key="1">
    <source>
        <dbReference type="EMBL" id="EOA18509.1"/>
    </source>
</evidence>
<dbReference type="PANTHER" id="PTHR47876:SF2">
    <property type="entry name" value="GCN5-RELATED N-ACETYLTRANSFERASE 7, CHLOROPLASTIC"/>
    <property type="match status" value="1"/>
</dbReference>
<dbReference type="EMBL" id="KB870811">
    <property type="protein sequence ID" value="EOA18509.1"/>
    <property type="molecule type" value="Genomic_DNA"/>
</dbReference>
<dbReference type="Proteomes" id="UP000029121">
    <property type="component" value="Unassembled WGS sequence"/>
</dbReference>
<proteinExistence type="predicted"/>
<gene>
    <name evidence="1" type="ORF">CARUB_v10007061mg</name>
</gene>
<organism evidence="1 2">
    <name type="scientific">Capsella rubella</name>
    <dbReference type="NCBI Taxonomy" id="81985"/>
    <lineage>
        <taxon>Eukaryota</taxon>
        <taxon>Viridiplantae</taxon>
        <taxon>Streptophyta</taxon>
        <taxon>Embryophyta</taxon>
        <taxon>Tracheophyta</taxon>
        <taxon>Spermatophyta</taxon>
        <taxon>Magnoliopsida</taxon>
        <taxon>eudicotyledons</taxon>
        <taxon>Gunneridae</taxon>
        <taxon>Pentapetalae</taxon>
        <taxon>rosids</taxon>
        <taxon>malvids</taxon>
        <taxon>Brassicales</taxon>
        <taxon>Brassicaceae</taxon>
        <taxon>Camelineae</taxon>
        <taxon>Capsella</taxon>
    </lineage>
</organism>